<sequence>MTAVRWKVNWFILLGLIISGVIFYMLTTSLSAQAGGGGFKLKPMGLIGNGDTRNSYQPWPAFEPEPPFQIVFFKKKCAPVLNYSMSNLVLVKKQWSIAQNERCRGLYQKFVSIFTFEDREAPLKLPPKFMAKVKHWLGDSEELLKQAYNQEVIHVVSEYTREHTIFNSLRDKRPVLPPEVSEDEYFKSLLAETAKSCDFCKFKELTAEHVFGRVESKHSFSASNAFKLDTLHALIAPKKHDPLHWNLEEFLDLFGLVKTWLKKAHKHYPEAHFPSLIWDVLPKCGASQVHPHLHVMFDPMRYHGQVENWRQGANAYYKDHGSNYFTDMVAIYSVLNLTVTHGSAVAFASLAPKRDHEVIVISKEADDDFHTLLYLVLRAFIDAFHVKCFSMGMGLPAIGVEEGKIPAYARIITRGYITDIRTDMSSFELFM</sequence>
<evidence type="ECO:0000313" key="3">
    <source>
        <dbReference type="Proteomes" id="UP000735302"/>
    </source>
</evidence>
<reference evidence="2 3" key="1">
    <citation type="journal article" date="2021" name="Elife">
        <title>Chloroplast acquisition without the gene transfer in kleptoplastic sea slugs, Plakobranchus ocellatus.</title>
        <authorList>
            <person name="Maeda T."/>
            <person name="Takahashi S."/>
            <person name="Yoshida T."/>
            <person name="Shimamura S."/>
            <person name="Takaki Y."/>
            <person name="Nagai Y."/>
            <person name="Toyoda A."/>
            <person name="Suzuki Y."/>
            <person name="Arimoto A."/>
            <person name="Ishii H."/>
            <person name="Satoh N."/>
            <person name="Nishiyama T."/>
            <person name="Hasebe M."/>
            <person name="Maruyama T."/>
            <person name="Minagawa J."/>
            <person name="Obokata J."/>
            <person name="Shigenobu S."/>
        </authorList>
    </citation>
    <scope>NUCLEOTIDE SEQUENCE [LARGE SCALE GENOMIC DNA]</scope>
</reference>
<keyword evidence="1" id="KW-0812">Transmembrane</keyword>
<proteinExistence type="predicted"/>
<accession>A0AAV4AFH8</accession>
<feature type="transmembrane region" description="Helical" evidence="1">
    <location>
        <begin position="7"/>
        <end position="26"/>
    </location>
</feature>
<dbReference type="PANTHER" id="PTHR34714:SF3">
    <property type="match status" value="1"/>
</dbReference>
<keyword evidence="3" id="KW-1185">Reference proteome</keyword>
<dbReference type="AlphaFoldDB" id="A0AAV4AFH8"/>
<protein>
    <submittedName>
        <fullName evidence="2">Uncharacterized protein</fullName>
    </submittedName>
</protein>
<gene>
    <name evidence="2" type="ORF">PoB_003294400</name>
</gene>
<keyword evidence="1" id="KW-0472">Membrane</keyword>
<organism evidence="2 3">
    <name type="scientific">Plakobranchus ocellatus</name>
    <dbReference type="NCBI Taxonomy" id="259542"/>
    <lineage>
        <taxon>Eukaryota</taxon>
        <taxon>Metazoa</taxon>
        <taxon>Spiralia</taxon>
        <taxon>Lophotrochozoa</taxon>
        <taxon>Mollusca</taxon>
        <taxon>Gastropoda</taxon>
        <taxon>Heterobranchia</taxon>
        <taxon>Euthyneura</taxon>
        <taxon>Panpulmonata</taxon>
        <taxon>Sacoglossa</taxon>
        <taxon>Placobranchoidea</taxon>
        <taxon>Plakobranchidae</taxon>
        <taxon>Plakobranchus</taxon>
    </lineage>
</organism>
<evidence type="ECO:0000313" key="2">
    <source>
        <dbReference type="EMBL" id="GFO06439.1"/>
    </source>
</evidence>
<dbReference type="SUPFAM" id="SSF54197">
    <property type="entry name" value="HIT-like"/>
    <property type="match status" value="1"/>
</dbReference>
<dbReference type="Gene3D" id="3.30.428.10">
    <property type="entry name" value="HIT-like"/>
    <property type="match status" value="1"/>
</dbReference>
<dbReference type="PANTHER" id="PTHR34714">
    <property type="entry name" value="EGF-LIKE DOMAIN-CONTAINING PROTEIN"/>
    <property type="match status" value="1"/>
</dbReference>
<dbReference type="EMBL" id="BLXT01003772">
    <property type="protein sequence ID" value="GFO06439.1"/>
    <property type="molecule type" value="Genomic_DNA"/>
</dbReference>
<dbReference type="Proteomes" id="UP000735302">
    <property type="component" value="Unassembled WGS sequence"/>
</dbReference>
<evidence type="ECO:0000256" key="1">
    <source>
        <dbReference type="SAM" id="Phobius"/>
    </source>
</evidence>
<dbReference type="InterPro" id="IPR036265">
    <property type="entry name" value="HIT-like_sf"/>
</dbReference>
<feature type="non-terminal residue" evidence="2">
    <location>
        <position position="431"/>
    </location>
</feature>
<keyword evidence="1" id="KW-1133">Transmembrane helix</keyword>
<name>A0AAV4AFH8_9GAST</name>
<comment type="caution">
    <text evidence="2">The sequence shown here is derived from an EMBL/GenBank/DDBJ whole genome shotgun (WGS) entry which is preliminary data.</text>
</comment>